<evidence type="ECO:0000259" key="1">
    <source>
        <dbReference type="Pfam" id="PF12770"/>
    </source>
</evidence>
<reference evidence="2 3" key="1">
    <citation type="submission" date="2020-01" db="EMBL/GenBank/DDBJ databases">
        <title>The draft genome sequence of Corallococcus exiguus DSM 14696.</title>
        <authorList>
            <person name="Zhang X."/>
            <person name="Zhu H."/>
        </authorList>
    </citation>
    <scope>NUCLEOTIDE SEQUENCE [LARGE SCALE GENOMIC DNA]</scope>
    <source>
        <strain evidence="2 3">DSM 14696</strain>
    </source>
</reference>
<protein>
    <submittedName>
        <fullName evidence="2">CHAT domain-containing protein</fullName>
    </submittedName>
</protein>
<proteinExistence type="predicted"/>
<name>A0A7X4Y5Z2_9BACT</name>
<dbReference type="RefSeq" id="WP_161662688.1">
    <property type="nucleotide sequence ID" value="NZ_CBCSLE010000012.1"/>
</dbReference>
<accession>A0A7X4Y5Z2</accession>
<dbReference type="AlphaFoldDB" id="A0A7X4Y5Z2"/>
<comment type="caution">
    <text evidence="2">The sequence shown here is derived from an EMBL/GenBank/DDBJ whole genome shotgun (WGS) entry which is preliminary data.</text>
</comment>
<evidence type="ECO:0000313" key="2">
    <source>
        <dbReference type="EMBL" id="NBC39563.1"/>
    </source>
</evidence>
<sequence length="136" mass="15184">MRIARADLELEPSQAHDGRLRPAEIATLPLQRATLVTLAACDTARGEAELSDERLDFTRAFLIAGASAVLATRWKVAEDEATTRFLVDFYRAYREPLETPPALRKARALTVARRLARERQEPASVWAAWVLVGDAR</sequence>
<feature type="domain" description="CHAT" evidence="1">
    <location>
        <begin position="8"/>
        <end position="134"/>
    </location>
</feature>
<evidence type="ECO:0000313" key="3">
    <source>
        <dbReference type="Proteomes" id="UP000537825"/>
    </source>
</evidence>
<gene>
    <name evidence="2" type="ORF">GTZ93_06935</name>
</gene>
<keyword evidence="3" id="KW-1185">Reference proteome</keyword>
<organism evidence="2 3">
    <name type="scientific">Corallococcus exiguus</name>
    <dbReference type="NCBI Taxonomy" id="83462"/>
    <lineage>
        <taxon>Bacteria</taxon>
        <taxon>Pseudomonadati</taxon>
        <taxon>Myxococcota</taxon>
        <taxon>Myxococcia</taxon>
        <taxon>Myxococcales</taxon>
        <taxon>Cystobacterineae</taxon>
        <taxon>Myxococcaceae</taxon>
        <taxon>Corallococcus</taxon>
    </lineage>
</organism>
<dbReference type="InterPro" id="IPR024983">
    <property type="entry name" value="CHAT_dom"/>
</dbReference>
<dbReference type="EMBL" id="JAAAPK010000002">
    <property type="protein sequence ID" value="NBC39563.1"/>
    <property type="molecule type" value="Genomic_DNA"/>
</dbReference>
<dbReference type="Pfam" id="PF12770">
    <property type="entry name" value="CHAT"/>
    <property type="match status" value="1"/>
</dbReference>
<dbReference type="Proteomes" id="UP000537825">
    <property type="component" value="Unassembled WGS sequence"/>
</dbReference>